<dbReference type="WBParaSite" id="PgR065_g021_t03">
    <property type="protein sequence ID" value="PgR065_g021_t03"/>
    <property type="gene ID" value="PgR065_g021"/>
</dbReference>
<evidence type="ECO:0000313" key="2">
    <source>
        <dbReference type="Proteomes" id="UP000887569"/>
    </source>
</evidence>
<protein>
    <submittedName>
        <fullName evidence="3">Apple domain-containing protein</fullName>
    </submittedName>
</protein>
<feature type="compositionally biased region" description="Low complexity" evidence="1">
    <location>
        <begin position="176"/>
        <end position="257"/>
    </location>
</feature>
<dbReference type="AlphaFoldDB" id="A0A915BWB9"/>
<sequence length="597" mass="66967">VNEITKKYKLLSKYFRMGSCWLPILLLFYLLNISIAADNNERPKALAAPTGENAVDHDEPIVVTLGPPKDGIQRAVLDEVAGNTVMTDFSGDDSTRLRPGEVDAYDDNFVDLREEQPIFIPRPYRNETTQSPPVTQRTIGRTMAPVRIVTQPRRIQTTQSPPTQTPRPQPQPQPRPVQVVQPQPQPQPQQTQPAQLQPQPHFQPVSPVKPQVQPTPQGRPTQPFQSRPTSQTPQQQQQQSTSAWNVAQQPQQSISSQPAARLLKWPNELPRPANDNPDRPKMSDGWRCYASAVQLEAGRGWRCYHRPSYRNKQQQQQPITLPPTLPPFPQPPRQPIRPRPQPPHSPPRIHVPTQTSPVMAQNLRTGVCHASIFYISSPMQSPSRLTFTHFAITISVDQCARTCHEFNCAIAHYDPSNGHCQFNPSTAFSVREGQCPRWPAVHYRNNIITREAIRIFCVQCHRPFRRGRGRFRGGRFRTRIVQTQFTGRVPASLRSAVVARSAKHSFEPIILGDSVAGHVKGHLVRQPQAANVDAEPLEANSEKKQSDNSGDRDAVDITELGHQMEATSGGLSLKQQEALPSSKITKENSSEAQIAFE</sequence>
<feature type="compositionally biased region" description="Pro residues" evidence="1">
    <location>
        <begin position="163"/>
        <end position="175"/>
    </location>
</feature>
<feature type="compositionally biased region" description="Basic and acidic residues" evidence="1">
    <location>
        <begin position="540"/>
        <end position="555"/>
    </location>
</feature>
<accession>A0A915BWB9</accession>
<feature type="region of interest" description="Disordered" evidence="1">
    <location>
        <begin position="528"/>
        <end position="597"/>
    </location>
</feature>
<dbReference type="PRINTS" id="PR01217">
    <property type="entry name" value="PRICHEXTENSN"/>
</dbReference>
<dbReference type="Proteomes" id="UP000887569">
    <property type="component" value="Unplaced"/>
</dbReference>
<feature type="region of interest" description="Disordered" evidence="1">
    <location>
        <begin position="309"/>
        <end position="350"/>
    </location>
</feature>
<proteinExistence type="predicted"/>
<feature type="compositionally biased region" description="Pro residues" evidence="1">
    <location>
        <begin position="320"/>
        <end position="346"/>
    </location>
</feature>
<keyword evidence="2" id="KW-1185">Reference proteome</keyword>
<feature type="region of interest" description="Disordered" evidence="1">
    <location>
        <begin position="123"/>
        <end position="257"/>
    </location>
</feature>
<reference evidence="3" key="1">
    <citation type="submission" date="2022-11" db="UniProtKB">
        <authorList>
            <consortium name="WormBaseParasite"/>
        </authorList>
    </citation>
    <scope>IDENTIFICATION</scope>
</reference>
<feature type="compositionally biased region" description="Polar residues" evidence="1">
    <location>
        <begin position="126"/>
        <end position="139"/>
    </location>
</feature>
<name>A0A915BWB9_PARUN</name>
<evidence type="ECO:0000313" key="3">
    <source>
        <dbReference type="WBParaSite" id="PgR065_g021_t03"/>
    </source>
</evidence>
<feature type="compositionally biased region" description="Low complexity" evidence="1">
    <location>
        <begin position="150"/>
        <end position="162"/>
    </location>
</feature>
<evidence type="ECO:0000256" key="1">
    <source>
        <dbReference type="SAM" id="MobiDB-lite"/>
    </source>
</evidence>
<feature type="compositionally biased region" description="Polar residues" evidence="1">
    <location>
        <begin position="565"/>
        <end position="583"/>
    </location>
</feature>
<organism evidence="2 3">
    <name type="scientific">Parascaris univalens</name>
    <name type="common">Nematode worm</name>
    <dbReference type="NCBI Taxonomy" id="6257"/>
    <lineage>
        <taxon>Eukaryota</taxon>
        <taxon>Metazoa</taxon>
        <taxon>Ecdysozoa</taxon>
        <taxon>Nematoda</taxon>
        <taxon>Chromadorea</taxon>
        <taxon>Rhabditida</taxon>
        <taxon>Spirurina</taxon>
        <taxon>Ascaridomorpha</taxon>
        <taxon>Ascaridoidea</taxon>
        <taxon>Ascarididae</taxon>
        <taxon>Parascaris</taxon>
    </lineage>
</organism>